<sequence length="195" mass="21832">MNQAKTQRHKDSQQQQPLRFPRSIQSVSREEFYKQPLQLSVKKGLSENKGQLPDELHGSVFIIAPVGNIASTPVTSSEEPDFGKTVEPTKDGWTSILNGNGMVYCLDFSQNPETQMCEAYLSSRILKTPSYFADKITANPAPQNPYYQFRFYNAGLARVSPYLGVLNQVNTALLPMLFPGEKNMRLLATWDAGIP</sequence>
<feature type="compositionally biased region" description="Polar residues" evidence="1">
    <location>
        <begin position="13"/>
        <end position="27"/>
    </location>
</feature>
<accession>A0AAV3XB79</accession>
<reference evidence="2" key="1">
    <citation type="submission" date="2019-10" db="EMBL/GenBank/DDBJ databases">
        <title>Draft genome sequece of Microseira wollei NIES-4236.</title>
        <authorList>
            <person name="Yamaguchi H."/>
            <person name="Suzuki S."/>
            <person name="Kawachi M."/>
        </authorList>
    </citation>
    <scope>NUCLEOTIDE SEQUENCE</scope>
    <source>
        <strain evidence="2">NIES-4236</strain>
    </source>
</reference>
<dbReference type="RefSeq" id="WP_226585226.1">
    <property type="nucleotide sequence ID" value="NZ_BLAY01000072.1"/>
</dbReference>
<dbReference type="EMBL" id="BLAY01000072">
    <property type="protein sequence ID" value="GET39728.1"/>
    <property type="molecule type" value="Genomic_DNA"/>
</dbReference>
<evidence type="ECO:0000256" key="1">
    <source>
        <dbReference type="SAM" id="MobiDB-lite"/>
    </source>
</evidence>
<keyword evidence="3" id="KW-1185">Reference proteome</keyword>
<evidence type="ECO:0000313" key="3">
    <source>
        <dbReference type="Proteomes" id="UP001050975"/>
    </source>
</evidence>
<dbReference type="Proteomes" id="UP001050975">
    <property type="component" value="Unassembled WGS sequence"/>
</dbReference>
<protein>
    <submittedName>
        <fullName evidence="2">Uncharacterized protein</fullName>
    </submittedName>
</protein>
<gene>
    <name evidence="2" type="ORF">MiSe_45000</name>
</gene>
<comment type="caution">
    <text evidence="2">The sequence shown here is derived from an EMBL/GenBank/DDBJ whole genome shotgun (WGS) entry which is preliminary data.</text>
</comment>
<evidence type="ECO:0000313" key="2">
    <source>
        <dbReference type="EMBL" id="GET39728.1"/>
    </source>
</evidence>
<organism evidence="2 3">
    <name type="scientific">Microseira wollei NIES-4236</name>
    <dbReference type="NCBI Taxonomy" id="2530354"/>
    <lineage>
        <taxon>Bacteria</taxon>
        <taxon>Bacillati</taxon>
        <taxon>Cyanobacteriota</taxon>
        <taxon>Cyanophyceae</taxon>
        <taxon>Oscillatoriophycideae</taxon>
        <taxon>Aerosakkonematales</taxon>
        <taxon>Aerosakkonemataceae</taxon>
        <taxon>Microseira</taxon>
    </lineage>
</organism>
<name>A0AAV3XB79_9CYAN</name>
<feature type="region of interest" description="Disordered" evidence="1">
    <location>
        <begin position="1"/>
        <end position="27"/>
    </location>
</feature>
<dbReference type="AlphaFoldDB" id="A0AAV3XB79"/>
<proteinExistence type="predicted"/>